<keyword evidence="2" id="KW-0238">DNA-binding</keyword>
<dbReference type="GO" id="GO:0000977">
    <property type="term" value="F:RNA polymerase II transcription regulatory region sequence-specific DNA binding"/>
    <property type="evidence" value="ECO:0007669"/>
    <property type="project" value="InterPro"/>
</dbReference>
<evidence type="ECO:0000256" key="2">
    <source>
        <dbReference type="ARBA" id="ARBA00023125"/>
    </source>
</evidence>
<sequence>MERQKLYSKTLRAGKRTYYFDVKKGRDGSTYLVITEQKDDKRNRLMVFEDRAEEFVSLLREAVDKMKER</sequence>
<reference evidence="3" key="1">
    <citation type="journal article" date="2020" name="mSystems">
        <title>Genome- and Community-Level Interaction Insights into Carbon Utilization and Element Cycling Functions of Hydrothermarchaeota in Hydrothermal Sediment.</title>
        <authorList>
            <person name="Zhou Z."/>
            <person name="Liu Y."/>
            <person name="Xu W."/>
            <person name="Pan J."/>
            <person name="Luo Z.H."/>
            <person name="Li M."/>
        </authorList>
    </citation>
    <scope>NUCLEOTIDE SEQUENCE [LARGE SCALE GENOMIC DNA]</scope>
    <source>
        <strain evidence="3">SpSt-132</strain>
    </source>
</reference>
<evidence type="ECO:0000313" key="3">
    <source>
        <dbReference type="EMBL" id="HEW45637.1"/>
    </source>
</evidence>
<protein>
    <submittedName>
        <fullName evidence="3">DUF3276 family protein</fullName>
    </submittedName>
</protein>
<gene>
    <name evidence="3" type="ORF">ENO47_03070</name>
</gene>
<dbReference type="GO" id="GO:0032422">
    <property type="term" value="F:purine-rich negative regulatory element binding"/>
    <property type="evidence" value="ECO:0007669"/>
    <property type="project" value="InterPro"/>
</dbReference>
<evidence type="ECO:0000256" key="1">
    <source>
        <dbReference type="ARBA" id="ARBA00009251"/>
    </source>
</evidence>
<proteinExistence type="inferred from homology"/>
<comment type="caution">
    <text evidence="3">The sequence shown here is derived from an EMBL/GenBank/DDBJ whole genome shotgun (WGS) entry which is preliminary data.</text>
</comment>
<comment type="similarity">
    <text evidence="1">Belongs to the PUR DNA-binding protein family.</text>
</comment>
<dbReference type="EMBL" id="DSFP01000031">
    <property type="protein sequence ID" value="HEW45637.1"/>
    <property type="molecule type" value="Genomic_DNA"/>
</dbReference>
<dbReference type="Pfam" id="PF11680">
    <property type="entry name" value="DUF3276"/>
    <property type="match status" value="1"/>
</dbReference>
<dbReference type="SMART" id="SM00712">
    <property type="entry name" value="PUR"/>
    <property type="match status" value="1"/>
</dbReference>
<dbReference type="Gene3D" id="3.10.450.700">
    <property type="match status" value="1"/>
</dbReference>
<organism evidence="3">
    <name type="scientific">Hydrogenobacter sp</name>
    <dbReference type="NCBI Taxonomy" id="2152829"/>
    <lineage>
        <taxon>Bacteria</taxon>
        <taxon>Pseudomonadati</taxon>
        <taxon>Aquificota</taxon>
        <taxon>Aquificia</taxon>
        <taxon>Aquificales</taxon>
        <taxon>Aquificaceae</taxon>
        <taxon>Hydrogenobacter</taxon>
    </lineage>
</organism>
<name>A0A7C2VAF5_9AQUI</name>
<dbReference type="AlphaFoldDB" id="A0A7C2VAF5"/>
<dbReference type="InterPro" id="IPR006628">
    <property type="entry name" value="PUR-bd_fam"/>
</dbReference>
<accession>A0A7C2VAF5</accession>